<dbReference type="InterPro" id="IPR003738">
    <property type="entry name" value="SRAP"/>
</dbReference>
<evidence type="ECO:0000256" key="1">
    <source>
        <dbReference type="ARBA" id="ARBA00008136"/>
    </source>
</evidence>
<evidence type="ECO:0000256" key="8">
    <source>
        <dbReference type="RuleBase" id="RU364100"/>
    </source>
</evidence>
<reference evidence="10" key="1">
    <citation type="journal article" date="2019" name="Int. J. Syst. Evol. Microbiol.">
        <title>The Global Catalogue of Microorganisms (GCM) 10K type strain sequencing project: providing services to taxonomists for standard genome sequencing and annotation.</title>
        <authorList>
            <consortium name="The Broad Institute Genomics Platform"/>
            <consortium name="The Broad Institute Genome Sequencing Center for Infectious Disease"/>
            <person name="Wu L."/>
            <person name="Ma J."/>
        </authorList>
    </citation>
    <scope>NUCLEOTIDE SEQUENCE [LARGE SCALE GENOMIC DNA]</scope>
    <source>
        <strain evidence="10">CCUG 61948</strain>
    </source>
</reference>
<name>A0ABW3B4X7_9FLAO</name>
<dbReference type="EC" id="3.4.-.-" evidence="8"/>
<dbReference type="SUPFAM" id="SSF143081">
    <property type="entry name" value="BB1717-like"/>
    <property type="match status" value="1"/>
</dbReference>
<evidence type="ECO:0000256" key="5">
    <source>
        <dbReference type="ARBA" id="ARBA00023124"/>
    </source>
</evidence>
<dbReference type="Gene3D" id="3.90.1680.10">
    <property type="entry name" value="SOS response associated peptidase-like"/>
    <property type="match status" value="1"/>
</dbReference>
<dbReference type="Proteomes" id="UP001597012">
    <property type="component" value="Unassembled WGS sequence"/>
</dbReference>
<keyword evidence="7" id="KW-0456">Lyase</keyword>
<keyword evidence="2 8" id="KW-0645">Protease</keyword>
<keyword evidence="3" id="KW-0227">DNA damage</keyword>
<evidence type="ECO:0000256" key="2">
    <source>
        <dbReference type="ARBA" id="ARBA00022670"/>
    </source>
</evidence>
<keyword evidence="5" id="KW-0190">Covalent protein-DNA linkage</keyword>
<evidence type="ECO:0000313" key="9">
    <source>
        <dbReference type="EMBL" id="MFD0798377.1"/>
    </source>
</evidence>
<proteinExistence type="inferred from homology"/>
<protein>
    <recommendedName>
        <fullName evidence="8">Abasic site processing protein</fullName>
        <ecNumber evidence="8">3.4.-.-</ecNumber>
    </recommendedName>
</protein>
<keyword evidence="6" id="KW-0238">DNA-binding</keyword>
<sequence>MYYKFSNTASKSILKKTLGRTFKYPDLYQKKVIVNGFEEEVIPIVSMAESELITPAIWGILPEGYQEDWSVFQNICNTLNVPLESMDSNLWYAKSLLARRCLIPVTGFFTSYLSNGVVYPFYVTRTTGLPFCLAGIYTVLEDGFVSCAIITCSANEVIRKVHNLGQQMPMVLNEQLHSAWLQENVEMDEIKEIINAPHDYKMISYPIARAFYNNNISYDSMLEPVYYDNIPTGILKYKS</sequence>
<dbReference type="PANTHER" id="PTHR13604:SF0">
    <property type="entry name" value="ABASIC SITE PROCESSING PROTEIN HMCES"/>
    <property type="match status" value="1"/>
</dbReference>
<dbReference type="RefSeq" id="WP_379935094.1">
    <property type="nucleotide sequence ID" value="NZ_JBHTHY010000011.1"/>
</dbReference>
<gene>
    <name evidence="9" type="ORF">ACFQZJ_12970</name>
</gene>
<evidence type="ECO:0000256" key="3">
    <source>
        <dbReference type="ARBA" id="ARBA00022763"/>
    </source>
</evidence>
<evidence type="ECO:0000313" key="10">
    <source>
        <dbReference type="Proteomes" id="UP001597012"/>
    </source>
</evidence>
<evidence type="ECO:0000256" key="7">
    <source>
        <dbReference type="ARBA" id="ARBA00023239"/>
    </source>
</evidence>
<keyword evidence="10" id="KW-1185">Reference proteome</keyword>
<accession>A0ABW3B4X7</accession>
<dbReference type="InterPro" id="IPR036590">
    <property type="entry name" value="SRAP-like"/>
</dbReference>
<keyword evidence="4 8" id="KW-0378">Hydrolase</keyword>
<comment type="similarity">
    <text evidence="1 8">Belongs to the SOS response-associated peptidase family.</text>
</comment>
<dbReference type="Pfam" id="PF02586">
    <property type="entry name" value="SRAP"/>
    <property type="match status" value="1"/>
</dbReference>
<dbReference type="EMBL" id="JBHTHY010000011">
    <property type="protein sequence ID" value="MFD0798377.1"/>
    <property type="molecule type" value="Genomic_DNA"/>
</dbReference>
<organism evidence="9 10">
    <name type="scientific">Maribacter chungangensis</name>
    <dbReference type="NCBI Taxonomy" id="1069117"/>
    <lineage>
        <taxon>Bacteria</taxon>
        <taxon>Pseudomonadati</taxon>
        <taxon>Bacteroidota</taxon>
        <taxon>Flavobacteriia</taxon>
        <taxon>Flavobacteriales</taxon>
        <taxon>Flavobacteriaceae</taxon>
        <taxon>Maribacter</taxon>
    </lineage>
</organism>
<dbReference type="PANTHER" id="PTHR13604">
    <property type="entry name" value="DC12-RELATED"/>
    <property type="match status" value="1"/>
</dbReference>
<evidence type="ECO:0000256" key="4">
    <source>
        <dbReference type="ARBA" id="ARBA00022801"/>
    </source>
</evidence>
<comment type="caution">
    <text evidence="9">The sequence shown here is derived from an EMBL/GenBank/DDBJ whole genome shotgun (WGS) entry which is preliminary data.</text>
</comment>
<dbReference type="GO" id="GO:0016787">
    <property type="term" value="F:hydrolase activity"/>
    <property type="evidence" value="ECO:0007669"/>
    <property type="project" value="UniProtKB-KW"/>
</dbReference>
<evidence type="ECO:0000256" key="6">
    <source>
        <dbReference type="ARBA" id="ARBA00023125"/>
    </source>
</evidence>